<sequence>MPPLDSLDLMTAPSPLPTDELAATGQANDDVDLSPLEEALRTSLADATDRTKDELRRLASYRAPPPTIDYPKSKLAAVLLLLHLNPLGTLSVTLTTRSKKLRSHPGETALPGGRWEEGDGEGGGWTALREANEEIGLPLPPRSSVPPSTSSPSSPPSNPSSPSNEAPHLLYLSTLPAFTSRTLLVVLPIIYILLKPASRAGEWLDETLHLNEDEVDAVFHLPLRSFLLRDSDSPDDDSRQTRSRPRPGTETLTHTFQDFTWLLSRPYRLHSFSHRSPLVTPSPITGLTADIVLETALLAQAEGERRAGFVRRASGQLEWGRIVEEAVRIHRGGG</sequence>
<dbReference type="EMBL" id="LCTV02000003">
    <property type="protein sequence ID" value="PRQ75738.1"/>
    <property type="molecule type" value="Genomic_DNA"/>
</dbReference>
<dbReference type="PROSITE" id="PS51462">
    <property type="entry name" value="NUDIX"/>
    <property type="match status" value="1"/>
</dbReference>
<protein>
    <recommendedName>
        <fullName evidence="2">Nudix hydrolase domain-containing protein</fullName>
    </recommendedName>
</protein>
<comment type="caution">
    <text evidence="3">The sequence shown here is derived from an EMBL/GenBank/DDBJ whole genome shotgun (WGS) entry which is preliminary data.</text>
</comment>
<feature type="region of interest" description="Disordered" evidence="1">
    <location>
        <begin position="1"/>
        <end position="30"/>
    </location>
</feature>
<dbReference type="SUPFAM" id="SSF55811">
    <property type="entry name" value="Nudix"/>
    <property type="match status" value="1"/>
</dbReference>
<dbReference type="InterPro" id="IPR045121">
    <property type="entry name" value="CoAse"/>
</dbReference>
<evidence type="ECO:0000313" key="4">
    <source>
        <dbReference type="Proteomes" id="UP000239560"/>
    </source>
</evidence>
<dbReference type="Pfam" id="PF00293">
    <property type="entry name" value="NUDIX"/>
    <property type="match status" value="1"/>
</dbReference>
<name>A0A2T0ACK4_RHOTO</name>
<evidence type="ECO:0000313" key="3">
    <source>
        <dbReference type="EMBL" id="PRQ75738.1"/>
    </source>
</evidence>
<dbReference type="PANTHER" id="PTHR12992:SF45">
    <property type="entry name" value="NUDIX HYDROLASE DOMAIN-CONTAINING PROTEIN"/>
    <property type="match status" value="1"/>
</dbReference>
<dbReference type="AlphaFoldDB" id="A0A2T0ACK4"/>
<dbReference type="GO" id="GO:0015938">
    <property type="term" value="P:coenzyme A catabolic process"/>
    <property type="evidence" value="ECO:0007669"/>
    <property type="project" value="TreeGrafter"/>
</dbReference>
<proteinExistence type="predicted"/>
<evidence type="ECO:0000259" key="2">
    <source>
        <dbReference type="PROSITE" id="PS51462"/>
    </source>
</evidence>
<dbReference type="PANTHER" id="PTHR12992">
    <property type="entry name" value="NUDIX HYDROLASE"/>
    <property type="match status" value="1"/>
</dbReference>
<dbReference type="InterPro" id="IPR000086">
    <property type="entry name" value="NUDIX_hydrolase_dom"/>
</dbReference>
<gene>
    <name evidence="3" type="ORF">AAT19DRAFT_12760</name>
</gene>
<organism evidence="3 4">
    <name type="scientific">Rhodotorula toruloides</name>
    <name type="common">Yeast</name>
    <name type="synonym">Rhodosporidium toruloides</name>
    <dbReference type="NCBI Taxonomy" id="5286"/>
    <lineage>
        <taxon>Eukaryota</taxon>
        <taxon>Fungi</taxon>
        <taxon>Dikarya</taxon>
        <taxon>Basidiomycota</taxon>
        <taxon>Pucciniomycotina</taxon>
        <taxon>Microbotryomycetes</taxon>
        <taxon>Sporidiobolales</taxon>
        <taxon>Sporidiobolaceae</taxon>
        <taxon>Rhodotorula</taxon>
    </lineage>
</organism>
<dbReference type="Gene3D" id="3.90.79.10">
    <property type="entry name" value="Nucleoside Triphosphate Pyrophosphohydrolase"/>
    <property type="match status" value="1"/>
</dbReference>
<feature type="domain" description="Nudix hydrolase" evidence="2">
    <location>
        <begin position="72"/>
        <end position="243"/>
    </location>
</feature>
<feature type="compositionally biased region" description="Basic and acidic residues" evidence="1">
    <location>
        <begin position="230"/>
        <end position="240"/>
    </location>
</feature>
<evidence type="ECO:0000256" key="1">
    <source>
        <dbReference type="SAM" id="MobiDB-lite"/>
    </source>
</evidence>
<feature type="region of interest" description="Disordered" evidence="1">
    <location>
        <begin position="97"/>
        <end position="164"/>
    </location>
</feature>
<dbReference type="Proteomes" id="UP000239560">
    <property type="component" value="Unassembled WGS sequence"/>
</dbReference>
<reference evidence="3 4" key="1">
    <citation type="journal article" date="2018" name="Elife">
        <title>Functional genomics of lipid metabolism in the oleaginous yeast Rhodosporidium toruloides.</title>
        <authorList>
            <person name="Coradetti S.T."/>
            <person name="Pinel D."/>
            <person name="Geiselman G."/>
            <person name="Ito M."/>
            <person name="Mondo S."/>
            <person name="Reilly M.C."/>
            <person name="Cheng Y.F."/>
            <person name="Bauer S."/>
            <person name="Grigoriev I."/>
            <person name="Gladden J.M."/>
            <person name="Simmons B.A."/>
            <person name="Brem R."/>
            <person name="Arkin A.P."/>
            <person name="Skerker J.M."/>
        </authorList>
    </citation>
    <scope>NUCLEOTIDE SEQUENCE [LARGE SCALE GENOMIC DNA]</scope>
    <source>
        <strain evidence="3 4">NBRC 0880</strain>
    </source>
</reference>
<dbReference type="OrthoDB" id="10260614at2759"/>
<accession>A0A2T0ACK4</accession>
<dbReference type="InterPro" id="IPR015797">
    <property type="entry name" value="NUDIX_hydrolase-like_dom_sf"/>
</dbReference>
<dbReference type="GO" id="GO:0010945">
    <property type="term" value="F:coenzyme A diphosphatase activity"/>
    <property type="evidence" value="ECO:0007669"/>
    <property type="project" value="InterPro"/>
</dbReference>
<feature type="region of interest" description="Disordered" evidence="1">
    <location>
        <begin position="230"/>
        <end position="250"/>
    </location>
</feature>